<dbReference type="SUPFAM" id="SSF109604">
    <property type="entry name" value="HD-domain/PDEase-like"/>
    <property type="match status" value="1"/>
</dbReference>
<dbReference type="GeneID" id="89942901"/>
<accession>A0AAN6YV00</accession>
<gene>
    <name evidence="2" type="ORF">N656DRAFT_836271</name>
</gene>
<dbReference type="RefSeq" id="XP_064671564.1">
    <property type="nucleotide sequence ID" value="XM_064818775.1"/>
</dbReference>
<dbReference type="Pfam" id="PF01966">
    <property type="entry name" value="HD"/>
    <property type="match status" value="1"/>
</dbReference>
<dbReference type="Proteomes" id="UP001302812">
    <property type="component" value="Unassembled WGS sequence"/>
</dbReference>
<dbReference type="CDD" id="cd00077">
    <property type="entry name" value="HDc"/>
    <property type="match status" value="1"/>
</dbReference>
<sequence>MASFAHDALVRSITAYVRDYMKAYDASHSWDHIERVVNMAHRIYDESDDTFRSTLDLRTIHLAALLHDVGDRKYLLPGQDPSTLIQSVLLSQDCPAKLAEDIQKICSGVSYTSETRDPAKVASLIEEFAELAVVQDADRLDAIGAVGIGRMFTFGGAKTDRSMGETMMHVDDKLLKLEGMMKTRVGKEVAKRRAERLRLFKMWWHEESGPAGLRG</sequence>
<dbReference type="InterPro" id="IPR006674">
    <property type="entry name" value="HD_domain"/>
</dbReference>
<evidence type="ECO:0000259" key="1">
    <source>
        <dbReference type="SMART" id="SM00471"/>
    </source>
</evidence>
<keyword evidence="3" id="KW-1185">Reference proteome</keyword>
<proteinExistence type="predicted"/>
<dbReference type="AlphaFoldDB" id="A0AAN6YV00"/>
<feature type="domain" description="HD/PDEase" evidence="1">
    <location>
        <begin position="25"/>
        <end position="152"/>
    </location>
</feature>
<dbReference type="PANTHER" id="PTHR33594">
    <property type="entry name" value="SUPERFAMILY HYDROLASE, PUTATIVE (AFU_ORTHOLOGUE AFUA_1G03035)-RELATED"/>
    <property type="match status" value="1"/>
</dbReference>
<evidence type="ECO:0000313" key="3">
    <source>
        <dbReference type="Proteomes" id="UP001302812"/>
    </source>
</evidence>
<dbReference type="SMART" id="SM00471">
    <property type="entry name" value="HDc"/>
    <property type="match status" value="1"/>
</dbReference>
<dbReference type="EMBL" id="MU853338">
    <property type="protein sequence ID" value="KAK4113994.1"/>
    <property type="molecule type" value="Genomic_DNA"/>
</dbReference>
<reference evidence="2" key="2">
    <citation type="submission" date="2023-05" db="EMBL/GenBank/DDBJ databases">
        <authorList>
            <consortium name="Lawrence Berkeley National Laboratory"/>
            <person name="Steindorff A."/>
            <person name="Hensen N."/>
            <person name="Bonometti L."/>
            <person name="Westerberg I."/>
            <person name="Brannstrom I.O."/>
            <person name="Guillou S."/>
            <person name="Cros-Aarteil S."/>
            <person name="Calhoun S."/>
            <person name="Haridas S."/>
            <person name="Kuo A."/>
            <person name="Mondo S."/>
            <person name="Pangilinan J."/>
            <person name="Riley R."/>
            <person name="Labutti K."/>
            <person name="Andreopoulos B."/>
            <person name="Lipzen A."/>
            <person name="Chen C."/>
            <person name="Yanf M."/>
            <person name="Daum C."/>
            <person name="Ng V."/>
            <person name="Clum A."/>
            <person name="Ohm R."/>
            <person name="Martin F."/>
            <person name="Silar P."/>
            <person name="Natvig D."/>
            <person name="Lalanne C."/>
            <person name="Gautier V."/>
            <person name="Ament-Velasquez S.L."/>
            <person name="Kruys A."/>
            <person name="Hutchinson M.I."/>
            <person name="Powell A.J."/>
            <person name="Barry K."/>
            <person name="Miller A.N."/>
            <person name="Grigoriev I.V."/>
            <person name="Debuchy R."/>
            <person name="Gladieux P."/>
            <person name="Thoren M.H."/>
            <person name="Johannesson H."/>
        </authorList>
    </citation>
    <scope>NUCLEOTIDE SEQUENCE</scope>
    <source>
        <strain evidence="2">CBS 508.74</strain>
    </source>
</reference>
<dbReference type="PANTHER" id="PTHR33594:SF1">
    <property type="entry name" value="HD_PDEASE DOMAIN-CONTAINING PROTEIN"/>
    <property type="match status" value="1"/>
</dbReference>
<reference evidence="2" key="1">
    <citation type="journal article" date="2023" name="Mol. Phylogenet. Evol.">
        <title>Genome-scale phylogeny and comparative genomics of the fungal order Sordariales.</title>
        <authorList>
            <person name="Hensen N."/>
            <person name="Bonometti L."/>
            <person name="Westerberg I."/>
            <person name="Brannstrom I.O."/>
            <person name="Guillou S."/>
            <person name="Cros-Aarteil S."/>
            <person name="Calhoun S."/>
            <person name="Haridas S."/>
            <person name="Kuo A."/>
            <person name="Mondo S."/>
            <person name="Pangilinan J."/>
            <person name="Riley R."/>
            <person name="LaButti K."/>
            <person name="Andreopoulos B."/>
            <person name="Lipzen A."/>
            <person name="Chen C."/>
            <person name="Yan M."/>
            <person name="Daum C."/>
            <person name="Ng V."/>
            <person name="Clum A."/>
            <person name="Steindorff A."/>
            <person name="Ohm R.A."/>
            <person name="Martin F."/>
            <person name="Silar P."/>
            <person name="Natvig D.O."/>
            <person name="Lalanne C."/>
            <person name="Gautier V."/>
            <person name="Ament-Velasquez S.L."/>
            <person name="Kruys A."/>
            <person name="Hutchinson M.I."/>
            <person name="Powell A.J."/>
            <person name="Barry K."/>
            <person name="Miller A.N."/>
            <person name="Grigoriev I.V."/>
            <person name="Debuchy R."/>
            <person name="Gladieux P."/>
            <person name="Hiltunen Thoren M."/>
            <person name="Johannesson H."/>
        </authorList>
    </citation>
    <scope>NUCLEOTIDE SEQUENCE</scope>
    <source>
        <strain evidence="2">CBS 508.74</strain>
    </source>
</reference>
<protein>
    <recommendedName>
        <fullName evidence="1">HD/PDEase domain-containing protein</fullName>
    </recommendedName>
</protein>
<name>A0AAN6YV00_9PEZI</name>
<dbReference type="InterPro" id="IPR003607">
    <property type="entry name" value="HD/PDEase_dom"/>
</dbReference>
<evidence type="ECO:0000313" key="2">
    <source>
        <dbReference type="EMBL" id="KAK4113994.1"/>
    </source>
</evidence>
<comment type="caution">
    <text evidence="2">The sequence shown here is derived from an EMBL/GenBank/DDBJ whole genome shotgun (WGS) entry which is preliminary data.</text>
</comment>
<dbReference type="Gene3D" id="1.10.3210.50">
    <property type="match status" value="1"/>
</dbReference>
<organism evidence="2 3">
    <name type="scientific">Canariomyces notabilis</name>
    <dbReference type="NCBI Taxonomy" id="2074819"/>
    <lineage>
        <taxon>Eukaryota</taxon>
        <taxon>Fungi</taxon>
        <taxon>Dikarya</taxon>
        <taxon>Ascomycota</taxon>
        <taxon>Pezizomycotina</taxon>
        <taxon>Sordariomycetes</taxon>
        <taxon>Sordariomycetidae</taxon>
        <taxon>Sordariales</taxon>
        <taxon>Chaetomiaceae</taxon>
        <taxon>Canariomyces</taxon>
    </lineage>
</organism>